<keyword evidence="3" id="KW-0378">Hydrolase</keyword>
<feature type="compositionally biased region" description="Acidic residues" evidence="1">
    <location>
        <begin position="28"/>
        <end position="39"/>
    </location>
</feature>
<feature type="compositionally biased region" description="Basic and acidic residues" evidence="1">
    <location>
        <begin position="40"/>
        <end position="49"/>
    </location>
</feature>
<dbReference type="EMBL" id="LKTS01000046">
    <property type="protein sequence ID" value="PKD16578.1"/>
    <property type="molecule type" value="Genomic_DNA"/>
</dbReference>
<evidence type="ECO:0000313" key="4">
    <source>
        <dbReference type="Proteomes" id="UP000232673"/>
    </source>
</evidence>
<evidence type="ECO:0000259" key="2">
    <source>
        <dbReference type="Pfam" id="PF06439"/>
    </source>
</evidence>
<organism evidence="3 4">
    <name type="scientific">Salegentibacter salinarum</name>
    <dbReference type="NCBI Taxonomy" id="447422"/>
    <lineage>
        <taxon>Bacteria</taxon>
        <taxon>Pseudomonadati</taxon>
        <taxon>Bacteroidota</taxon>
        <taxon>Flavobacteriia</taxon>
        <taxon>Flavobacteriales</taxon>
        <taxon>Flavobacteriaceae</taxon>
        <taxon>Salegentibacter</taxon>
    </lineage>
</organism>
<name>A0A2N0TPE6_9FLAO</name>
<accession>A0A2N0TPE6</accession>
<dbReference type="Proteomes" id="UP000232673">
    <property type="component" value="Unassembled WGS sequence"/>
</dbReference>
<sequence length="269" mass="30181">MKKKTIALPLLLLGVIFTGCKDQKETNEDQDNPEIEANSEELKDEAGLNELSEKEKEEGWELLFDGESTDGWRGYGKDSFPQGWVIEDGALKVQGSGAGEAGGGGDIIYKEEFKDFELSLEWKVSEGGNSGIFYLAQEIDDEPIYTSAPEFQILDNEKHPDARLGKDGNRQSASLYDLIPAEPQNAKPAGEWNKASIIVYRGTVVHSQNGENVVEYHLWTENWKEMVANSKFKDWENFLNAGGDDKKGYIGLQDHGDDVWFRNIKIKQL</sequence>
<dbReference type="Pfam" id="PF06439">
    <property type="entry name" value="3keto-disac_hyd"/>
    <property type="match status" value="1"/>
</dbReference>
<dbReference type="AlphaFoldDB" id="A0A2N0TPE6"/>
<evidence type="ECO:0000313" key="3">
    <source>
        <dbReference type="EMBL" id="PKD16578.1"/>
    </source>
</evidence>
<dbReference type="STRING" id="447422.SAMN05660903_01749"/>
<dbReference type="PROSITE" id="PS51257">
    <property type="entry name" value="PROKAR_LIPOPROTEIN"/>
    <property type="match status" value="1"/>
</dbReference>
<feature type="domain" description="3-keto-alpha-glucoside-1,2-lyase/3-keto-2-hydroxy-glucal hydratase" evidence="2">
    <location>
        <begin position="59"/>
        <end position="267"/>
    </location>
</feature>
<proteinExistence type="predicted"/>
<dbReference type="GO" id="GO:0016787">
    <property type="term" value="F:hydrolase activity"/>
    <property type="evidence" value="ECO:0007669"/>
    <property type="project" value="UniProtKB-KW"/>
</dbReference>
<protein>
    <submittedName>
        <fullName evidence="3">Glycosyl hydrolase</fullName>
    </submittedName>
</protein>
<feature type="region of interest" description="Disordered" evidence="1">
    <location>
        <begin position="22"/>
        <end position="49"/>
    </location>
</feature>
<keyword evidence="4" id="KW-1185">Reference proteome</keyword>
<dbReference type="Gene3D" id="2.60.120.560">
    <property type="entry name" value="Exo-inulinase, domain 1"/>
    <property type="match status" value="1"/>
</dbReference>
<evidence type="ECO:0000256" key="1">
    <source>
        <dbReference type="SAM" id="MobiDB-lite"/>
    </source>
</evidence>
<dbReference type="InterPro" id="IPR010496">
    <property type="entry name" value="AL/BT2_dom"/>
</dbReference>
<comment type="caution">
    <text evidence="3">The sequence shown here is derived from an EMBL/GenBank/DDBJ whole genome shotgun (WGS) entry which is preliminary data.</text>
</comment>
<reference evidence="3 4" key="1">
    <citation type="submission" date="2015-10" db="EMBL/GenBank/DDBJ databases">
        <title>Draft genome sequence of Salegentibacter salinarum KCTC 12975.</title>
        <authorList>
            <person name="Lin W."/>
            <person name="Zheng Q."/>
        </authorList>
    </citation>
    <scope>NUCLEOTIDE SEQUENCE [LARGE SCALE GENOMIC DNA]</scope>
    <source>
        <strain evidence="3 4">KCTC 12975</strain>
    </source>
</reference>
<gene>
    <name evidence="3" type="ORF">APR41_08580</name>
</gene>